<gene>
    <name evidence="1" type="ORF">HMPREF9306_01240</name>
</gene>
<dbReference type="HOGENOM" id="CLU_1667832_0_0_11"/>
<dbReference type="Proteomes" id="UP000014417">
    <property type="component" value="Unassembled WGS sequence"/>
</dbReference>
<reference evidence="1 2" key="1">
    <citation type="submission" date="2013-04" db="EMBL/GenBank/DDBJ databases">
        <title>The Genome Sequence of Propionimicrobium lymphophilum ACS-093-V-SCH5.</title>
        <authorList>
            <consortium name="The Broad Institute Genomics Platform"/>
            <person name="Earl A."/>
            <person name="Ward D."/>
            <person name="Feldgarden M."/>
            <person name="Gevers D."/>
            <person name="Saerens B."/>
            <person name="Vaneechoutte M."/>
            <person name="Walker B."/>
            <person name="Young S."/>
            <person name="Zeng Q."/>
            <person name="Gargeya S."/>
            <person name="Fitzgerald M."/>
            <person name="Haas B."/>
            <person name="Abouelleil A."/>
            <person name="Allen A.W."/>
            <person name="Alvarado L."/>
            <person name="Arachchi H.M."/>
            <person name="Berlin A.M."/>
            <person name="Chapman S.B."/>
            <person name="Gainer-Dewar J."/>
            <person name="Goldberg J."/>
            <person name="Griggs A."/>
            <person name="Gujja S."/>
            <person name="Hansen M."/>
            <person name="Howarth C."/>
            <person name="Imamovic A."/>
            <person name="Ireland A."/>
            <person name="Larimer J."/>
            <person name="McCowan C."/>
            <person name="Murphy C."/>
            <person name="Pearson M."/>
            <person name="Poon T.W."/>
            <person name="Priest M."/>
            <person name="Roberts A."/>
            <person name="Saif S."/>
            <person name="Shea T."/>
            <person name="Sisk P."/>
            <person name="Sykes S."/>
            <person name="Wortman J."/>
            <person name="Nusbaum C."/>
            <person name="Birren B."/>
        </authorList>
    </citation>
    <scope>NUCLEOTIDE SEQUENCE [LARGE SCALE GENOMIC DNA]</scope>
    <source>
        <strain evidence="1 2">ACS-093-V-SCH5</strain>
    </source>
</reference>
<sequence length="158" mass="17307">MAWSGAVRHGSLGAAWRGSGFGPRVCLRDLRARPLILTRQSRHGWARWGVVWFGSARCGSLGLARSGMAWQGMAWRGKVFNAWLGCERRKLPSRSGWADYFDMAVLARPGEAWRGWVGQGVAVKAGQGSARFRWARHGSLGAAWQGTARRGKAGWGQA</sequence>
<dbReference type="EMBL" id="AGZR01000006">
    <property type="protein sequence ID" value="EPD32932.1"/>
    <property type="molecule type" value="Genomic_DNA"/>
</dbReference>
<keyword evidence="2" id="KW-1185">Reference proteome</keyword>
<evidence type="ECO:0000313" key="2">
    <source>
        <dbReference type="Proteomes" id="UP000014417"/>
    </source>
</evidence>
<proteinExistence type="predicted"/>
<dbReference type="AlphaFoldDB" id="S2WJU1"/>
<name>S2WJU1_9ACTN</name>
<comment type="caution">
    <text evidence="1">The sequence shown here is derived from an EMBL/GenBank/DDBJ whole genome shotgun (WGS) entry which is preliminary data.</text>
</comment>
<evidence type="ECO:0000313" key="1">
    <source>
        <dbReference type="EMBL" id="EPD32932.1"/>
    </source>
</evidence>
<accession>S2WJU1</accession>
<protein>
    <submittedName>
        <fullName evidence="1">Uncharacterized protein</fullName>
    </submittedName>
</protein>
<organism evidence="1 2">
    <name type="scientific">Propionimicrobium lymphophilum ACS-093-V-SCH5</name>
    <dbReference type="NCBI Taxonomy" id="883161"/>
    <lineage>
        <taxon>Bacteria</taxon>
        <taxon>Bacillati</taxon>
        <taxon>Actinomycetota</taxon>
        <taxon>Actinomycetes</taxon>
        <taxon>Propionibacteriales</taxon>
        <taxon>Propionibacteriaceae</taxon>
        <taxon>Propionimicrobium</taxon>
    </lineage>
</organism>